<gene>
    <name evidence="7" type="ORF">L2772_08635</name>
    <name evidence="8" type="ORF">L2Z99_08095</name>
</gene>
<feature type="compositionally biased region" description="Low complexity" evidence="5">
    <location>
        <begin position="218"/>
        <end position="228"/>
    </location>
</feature>
<feature type="non-terminal residue" evidence="8">
    <location>
        <position position="1"/>
    </location>
</feature>
<feature type="domain" description="Gram-positive cocci surface proteins LPxTG" evidence="6">
    <location>
        <begin position="243"/>
        <end position="276"/>
    </location>
</feature>
<dbReference type="PROSITE" id="PS50847">
    <property type="entry name" value="GRAM_POS_ANCHORING"/>
    <property type="match status" value="1"/>
</dbReference>
<keyword evidence="1" id="KW-0134">Cell wall</keyword>
<dbReference type="EMBL" id="JAKHPW010000024">
    <property type="protein sequence ID" value="MCZ3622905.1"/>
    <property type="molecule type" value="Genomic_DNA"/>
</dbReference>
<evidence type="ECO:0000256" key="4">
    <source>
        <dbReference type="ARBA" id="ARBA00023088"/>
    </source>
</evidence>
<keyword evidence="3" id="KW-0732">Signal</keyword>
<dbReference type="RefSeq" id="WP_269255235.1">
    <property type="nucleotide sequence ID" value="NZ_JAKHEY010000019.1"/>
</dbReference>
<evidence type="ECO:0000256" key="2">
    <source>
        <dbReference type="ARBA" id="ARBA00022525"/>
    </source>
</evidence>
<feature type="compositionally biased region" description="Basic and acidic residues" evidence="5">
    <location>
        <begin position="47"/>
        <end position="64"/>
    </location>
</feature>
<feature type="region of interest" description="Disordered" evidence="5">
    <location>
        <begin position="209"/>
        <end position="251"/>
    </location>
</feature>
<keyword evidence="9" id="KW-1185">Reference proteome</keyword>
<dbReference type="Proteomes" id="UP001211566">
    <property type="component" value="Unassembled WGS sequence"/>
</dbReference>
<dbReference type="AlphaFoldDB" id="A0AAW5WZJ2"/>
<keyword evidence="2" id="KW-0964">Secreted</keyword>
<feature type="compositionally biased region" description="Basic and acidic residues" evidence="5">
    <location>
        <begin position="130"/>
        <end position="145"/>
    </location>
</feature>
<dbReference type="Pfam" id="PF08428">
    <property type="entry name" value="Rib"/>
    <property type="match status" value="3"/>
</dbReference>
<comment type="caution">
    <text evidence="8">The sequence shown here is derived from an EMBL/GenBank/DDBJ whole genome shotgun (WGS) entry which is preliminary data.</text>
</comment>
<proteinExistence type="predicted"/>
<evidence type="ECO:0000313" key="10">
    <source>
        <dbReference type="Proteomes" id="UP001211566"/>
    </source>
</evidence>
<protein>
    <submittedName>
        <fullName evidence="8">LPXTG cell wall anchor domain-containing protein</fullName>
    </submittedName>
</protein>
<evidence type="ECO:0000256" key="1">
    <source>
        <dbReference type="ARBA" id="ARBA00022512"/>
    </source>
</evidence>
<dbReference type="InterPro" id="IPR019931">
    <property type="entry name" value="LPXTG_anchor"/>
</dbReference>
<evidence type="ECO:0000313" key="8">
    <source>
        <dbReference type="EMBL" id="MCZ9679009.1"/>
    </source>
</evidence>
<name>A0AAW5WZJ2_9LACO</name>
<dbReference type="InterPro" id="IPR059115">
    <property type="entry name" value="Rib"/>
</dbReference>
<dbReference type="Pfam" id="PF00746">
    <property type="entry name" value="Gram_pos_anchor"/>
    <property type="match status" value="1"/>
</dbReference>
<evidence type="ECO:0000313" key="7">
    <source>
        <dbReference type="EMBL" id="MCZ3622905.1"/>
    </source>
</evidence>
<reference evidence="7 9" key="2">
    <citation type="submission" date="2022-01" db="EMBL/GenBank/DDBJ databases">
        <title>VMRC isolate genome collection.</title>
        <authorList>
            <person name="France M."/>
            <person name="Rutt L."/>
            <person name="Humphrys M."/>
            <person name="Ravel J."/>
        </authorList>
    </citation>
    <scope>NUCLEOTIDE SEQUENCE [LARGE SCALE GENOMIC DNA]</scope>
    <source>
        <strain evidence="7 9">C0172B4</strain>
    </source>
</reference>
<evidence type="ECO:0000256" key="3">
    <source>
        <dbReference type="ARBA" id="ARBA00022729"/>
    </source>
</evidence>
<accession>A0AAW5WZJ2</accession>
<keyword evidence="4" id="KW-0572">Peptidoglycan-anchor</keyword>
<feature type="region of interest" description="Disordered" evidence="5">
    <location>
        <begin position="1"/>
        <end position="86"/>
    </location>
</feature>
<evidence type="ECO:0000256" key="5">
    <source>
        <dbReference type="SAM" id="MobiDB-lite"/>
    </source>
</evidence>
<evidence type="ECO:0000313" key="9">
    <source>
        <dbReference type="Proteomes" id="UP001211420"/>
    </source>
</evidence>
<sequence>DLPEGTHASWGDGAQDLVDKMKPGEDQNVPATVEFPDGSTKEITIPVHKDELVHPQTRDLDTGKDGSLPDASKSVTNLPDLPKGTEVKWGEGAEETAKNLKPGESAKVPVVITIPGEGTKTVEITITRPKSETVEPKTRDLDTGKDGSLPDASKAVTNLPDLPKGTEVKWGEGAEETAKNLKPGESAKVPVVITIPGEGTKVVEITITRPDQDDSQDNHNATNLNDNNGKNAHDISKVSAKKLPQTGENSDSLSALGAALVGIAGLGLFLKKKKED</sequence>
<organism evidence="8 10">
    <name type="scientific">Lactobacillus mulieris</name>
    <dbReference type="NCBI Taxonomy" id="2508708"/>
    <lineage>
        <taxon>Bacteria</taxon>
        <taxon>Bacillati</taxon>
        <taxon>Bacillota</taxon>
        <taxon>Bacilli</taxon>
        <taxon>Lactobacillales</taxon>
        <taxon>Lactobacillaceae</taxon>
        <taxon>Lactobacillus</taxon>
    </lineage>
</organism>
<dbReference type="Proteomes" id="UP001211420">
    <property type="component" value="Unassembled WGS sequence"/>
</dbReference>
<feature type="region of interest" description="Disordered" evidence="5">
    <location>
        <begin position="130"/>
        <end position="182"/>
    </location>
</feature>
<feature type="compositionally biased region" description="Basic and acidic residues" evidence="5">
    <location>
        <begin position="164"/>
        <end position="179"/>
    </location>
</feature>
<evidence type="ECO:0000259" key="6">
    <source>
        <dbReference type="PROSITE" id="PS50847"/>
    </source>
</evidence>
<reference evidence="8" key="1">
    <citation type="submission" date="2022-01" db="EMBL/GenBank/DDBJ databases">
        <title>STING isolate genome collection.</title>
        <authorList>
            <person name="France M."/>
            <person name="Rutt L."/>
            <person name="Humphrys M."/>
            <person name="Ravel J."/>
        </authorList>
    </citation>
    <scope>NUCLEOTIDE SEQUENCE</scope>
    <source>
        <strain evidence="8">C0081E5</strain>
    </source>
</reference>
<dbReference type="EMBL" id="JAKHEY010000019">
    <property type="protein sequence ID" value="MCZ9679009.1"/>
    <property type="molecule type" value="Genomic_DNA"/>
</dbReference>
<dbReference type="NCBIfam" id="TIGR01167">
    <property type="entry name" value="LPXTG_anchor"/>
    <property type="match status" value="1"/>
</dbReference>